<dbReference type="Gene3D" id="2.40.50.140">
    <property type="entry name" value="Nucleic acid-binding proteins"/>
    <property type="match status" value="1"/>
</dbReference>
<evidence type="ECO:0000256" key="13">
    <source>
        <dbReference type="ARBA" id="ARBA00060881"/>
    </source>
</evidence>
<dbReference type="PROSITE" id="PS01056">
    <property type="entry name" value="DNA_LIGASE_N2"/>
    <property type="match status" value="1"/>
</dbReference>
<evidence type="ECO:0000256" key="4">
    <source>
        <dbReference type="ARBA" id="ARBA00022598"/>
    </source>
</evidence>
<evidence type="ECO:0000256" key="11">
    <source>
        <dbReference type="ARBA" id="ARBA00023204"/>
    </source>
</evidence>
<evidence type="ECO:0000256" key="2">
    <source>
        <dbReference type="ARBA" id="ARBA00012722"/>
    </source>
</evidence>
<dbReference type="GO" id="GO:0006260">
    <property type="term" value="P:DNA replication"/>
    <property type="evidence" value="ECO:0007669"/>
    <property type="project" value="UniProtKB-KW"/>
</dbReference>
<evidence type="ECO:0000256" key="9">
    <source>
        <dbReference type="ARBA" id="ARBA00022842"/>
    </source>
</evidence>
<dbReference type="SUPFAM" id="SSF47781">
    <property type="entry name" value="RuvA domain 2-like"/>
    <property type="match status" value="1"/>
</dbReference>
<evidence type="ECO:0000256" key="1">
    <source>
        <dbReference type="ARBA" id="ARBA00004067"/>
    </source>
</evidence>
<dbReference type="PANTHER" id="PTHR23389:SF9">
    <property type="entry name" value="DNA LIGASE"/>
    <property type="match status" value="1"/>
</dbReference>
<feature type="binding site" evidence="14">
    <location>
        <position position="419"/>
    </location>
    <ligand>
        <name>Zn(2+)</name>
        <dbReference type="ChEBI" id="CHEBI:29105"/>
    </ligand>
</feature>
<dbReference type="InterPro" id="IPR033136">
    <property type="entry name" value="DNA_ligase_CS"/>
</dbReference>
<dbReference type="PIRSF" id="PIRSF001604">
    <property type="entry name" value="LigA"/>
    <property type="match status" value="1"/>
</dbReference>
<dbReference type="SUPFAM" id="SSF50249">
    <property type="entry name" value="Nucleic acid-binding proteins"/>
    <property type="match status" value="1"/>
</dbReference>
<comment type="catalytic activity">
    <reaction evidence="12 14 15">
        <text>NAD(+) + (deoxyribonucleotide)n-3'-hydroxyl + 5'-phospho-(deoxyribonucleotide)m = (deoxyribonucleotide)n+m + AMP + beta-nicotinamide D-nucleotide.</text>
        <dbReference type="EC" id="6.5.1.2"/>
    </reaction>
</comment>
<keyword evidence="6 14" id="KW-0479">Metal-binding</keyword>
<dbReference type="Gene3D" id="1.10.150.20">
    <property type="entry name" value="5' to 3' exonuclease, C-terminal subdomain"/>
    <property type="match status" value="2"/>
</dbReference>
<dbReference type="RefSeq" id="WP_023948563.1">
    <property type="nucleotide sequence ID" value="NZ_JAERIV010000002.1"/>
</dbReference>
<comment type="cofactor">
    <cofactor evidence="14">
        <name>Mg(2+)</name>
        <dbReference type="ChEBI" id="CHEBI:18420"/>
    </cofactor>
    <cofactor evidence="14">
        <name>Mn(2+)</name>
        <dbReference type="ChEBI" id="CHEBI:29035"/>
    </cofactor>
</comment>
<protein>
    <recommendedName>
        <fullName evidence="3 14">DNA ligase</fullName>
        <ecNumber evidence="2 14">6.5.1.2</ecNumber>
    </recommendedName>
    <alternativeName>
        <fullName evidence="14">Polydeoxyribonucleotide synthase [NAD(+)]</fullName>
    </alternativeName>
</protein>
<feature type="binding site" evidence="14">
    <location>
        <position position="166"/>
    </location>
    <ligand>
        <name>NAD(+)</name>
        <dbReference type="ChEBI" id="CHEBI:57540"/>
    </ligand>
</feature>
<keyword evidence="9 14" id="KW-0460">Magnesium</keyword>
<evidence type="ECO:0000256" key="8">
    <source>
        <dbReference type="ARBA" id="ARBA00022833"/>
    </source>
</evidence>
<evidence type="ECO:0000256" key="6">
    <source>
        <dbReference type="ARBA" id="ARBA00022723"/>
    </source>
</evidence>
<keyword evidence="5 14" id="KW-0235">DNA replication</keyword>
<dbReference type="Pfam" id="PF03120">
    <property type="entry name" value="OB_DNA_ligase"/>
    <property type="match status" value="1"/>
</dbReference>
<feature type="active site" description="N6-AMP-lysine intermediate" evidence="14">
    <location>
        <position position="111"/>
    </location>
</feature>
<dbReference type="EC" id="6.5.1.2" evidence="2 14"/>
<organism evidence="17 18">
    <name type="scientific">Helicobacter fennelliae</name>
    <dbReference type="NCBI Taxonomy" id="215"/>
    <lineage>
        <taxon>Bacteria</taxon>
        <taxon>Pseudomonadati</taxon>
        <taxon>Campylobacterota</taxon>
        <taxon>Epsilonproteobacteria</taxon>
        <taxon>Campylobacterales</taxon>
        <taxon>Helicobacteraceae</taxon>
        <taxon>Helicobacter</taxon>
    </lineage>
</organism>
<comment type="caution">
    <text evidence="14">Lacks conserved residue(s) required for the propagation of feature annotation.</text>
</comment>
<comment type="function">
    <text evidence="1 14">DNA ligase that catalyzes the formation of phosphodiester linkages between 5'-phosphoryl and 3'-hydroxyl groups in double-stranded DNA using NAD as a coenzyme and as the energy source for the reaction. It is essential for DNA replication and repair of damaged DNA.</text>
</comment>
<feature type="binding site" evidence="14">
    <location>
        <begin position="31"/>
        <end position="35"/>
    </location>
    <ligand>
        <name>NAD(+)</name>
        <dbReference type="ChEBI" id="CHEBI:57540"/>
    </ligand>
</feature>
<dbReference type="SMART" id="SM00532">
    <property type="entry name" value="LIGANc"/>
    <property type="match status" value="1"/>
</dbReference>
<accession>A0A2X3B5L6</accession>
<feature type="binding site" evidence="14">
    <location>
        <position position="132"/>
    </location>
    <ligand>
        <name>NAD(+)</name>
        <dbReference type="ChEBI" id="CHEBI:57540"/>
    </ligand>
</feature>
<evidence type="ECO:0000256" key="5">
    <source>
        <dbReference type="ARBA" id="ARBA00022705"/>
    </source>
</evidence>
<evidence type="ECO:0000256" key="10">
    <source>
        <dbReference type="ARBA" id="ARBA00023027"/>
    </source>
</evidence>
<name>A0A2X3B5L6_9HELI</name>
<dbReference type="HAMAP" id="MF_01588">
    <property type="entry name" value="DNA_ligase_A"/>
    <property type="match status" value="1"/>
</dbReference>
<dbReference type="NCBIfam" id="NF005932">
    <property type="entry name" value="PRK07956.1"/>
    <property type="match status" value="1"/>
</dbReference>
<dbReference type="InterPro" id="IPR001679">
    <property type="entry name" value="DNA_ligase"/>
</dbReference>
<dbReference type="GO" id="GO:0046872">
    <property type="term" value="F:metal ion binding"/>
    <property type="evidence" value="ECO:0007669"/>
    <property type="project" value="UniProtKB-KW"/>
</dbReference>
<dbReference type="FunFam" id="1.10.150.20:FF:000007">
    <property type="entry name" value="DNA ligase"/>
    <property type="match status" value="1"/>
</dbReference>
<proteinExistence type="inferred from homology"/>
<dbReference type="InterPro" id="IPR001357">
    <property type="entry name" value="BRCT_dom"/>
</dbReference>
<sequence length="654" mass="73666">MRDFAEYKNAIAQLKAFAYSYYVLDNPTISDEEYDILYHQVKEYEAKNPAQILPDSPTQRVGGEILEGFKKSKHIQRMWSLDDVFNIQELEEWVARIKKNYPDVYFTCSPKFDGVSLNLLYQNGSLVSAATRGDGLIGEEVLANAKTITSIPMHIDESQTIEIRGEVLIAKDDFLKINEERIKNNQTLFANPRNAAAGSLRQLDSTITAKRKLLFIPWGIGVGDVDSSFFATMQHIKALGFFATPMIKRCQGVEEIHAYYEQIRLQRDALKIMLDGMVVMVDDFGVQNELGWTIKSPRFACAYKFPAIEKITKIHAITNQVGRSGVITPVAELEPIEIEGATISRATLHNYSEIARKDIQINDFVVIIRSGDVIPKIIKPIIERRDGAQIPIIPPKFCPICHKELLVEEIFIRCCNLECEARIKESIVHFASKKALNIDGLGEKIVYQLFECNKIASILDLYTLTQDDLLPLEGWKEKKASNLIQAIQNTKHIELWRLINALGIEHIGEGASKKLESAFGLSCFEASFEDLIALDGFGEEMVRAFLEFAFVNKETIHKLFALIEPTLTPKSNLAQPLKNLSFVITGTLSIPRETMKARLELLGAKINSSVSKKTNYVLCGEDAGSKRQKALELGVEIISEEDLERMLDSSLQRI</sequence>
<dbReference type="GO" id="GO:0006281">
    <property type="term" value="P:DNA repair"/>
    <property type="evidence" value="ECO:0007669"/>
    <property type="project" value="UniProtKB-KW"/>
</dbReference>
<dbReference type="CDD" id="cd00114">
    <property type="entry name" value="LIGANc"/>
    <property type="match status" value="1"/>
</dbReference>
<gene>
    <name evidence="17" type="primary">ligA_2</name>
    <name evidence="14" type="synonym">ligA</name>
    <name evidence="17" type="ORF">NCTC13102_01566</name>
</gene>
<evidence type="ECO:0000313" key="18">
    <source>
        <dbReference type="Proteomes" id="UP000250166"/>
    </source>
</evidence>
<dbReference type="AlphaFoldDB" id="A0A2X3B5L6"/>
<keyword evidence="11 14" id="KW-0234">DNA repair</keyword>
<dbReference type="Pfam" id="PF00533">
    <property type="entry name" value="BRCT"/>
    <property type="match status" value="1"/>
</dbReference>
<keyword evidence="10 14" id="KW-0520">NAD</keyword>
<dbReference type="PROSITE" id="PS50172">
    <property type="entry name" value="BRCT"/>
    <property type="match status" value="1"/>
</dbReference>
<feature type="binding site" evidence="14">
    <location>
        <position position="398"/>
    </location>
    <ligand>
        <name>Zn(2+)</name>
        <dbReference type="ChEBI" id="CHEBI:29105"/>
    </ligand>
</feature>
<feature type="binding site" evidence="14">
    <location>
        <position position="304"/>
    </location>
    <ligand>
        <name>NAD(+)</name>
        <dbReference type="ChEBI" id="CHEBI:57540"/>
    </ligand>
</feature>
<keyword evidence="4 14" id="KW-0436">Ligase</keyword>
<reference evidence="17 18" key="1">
    <citation type="submission" date="2018-06" db="EMBL/GenBank/DDBJ databases">
        <authorList>
            <consortium name="Pathogen Informatics"/>
            <person name="Doyle S."/>
        </authorList>
    </citation>
    <scope>NUCLEOTIDE SEQUENCE [LARGE SCALE GENOMIC DNA]</scope>
    <source>
        <strain evidence="17 18">NCTC13102</strain>
    </source>
</reference>
<dbReference type="NCBIfam" id="TIGR00575">
    <property type="entry name" value="dnlj"/>
    <property type="match status" value="1"/>
</dbReference>
<comment type="similarity">
    <text evidence="13 14">Belongs to the NAD-dependent DNA ligase family. LigA subfamily.</text>
</comment>
<evidence type="ECO:0000256" key="3">
    <source>
        <dbReference type="ARBA" id="ARBA00013308"/>
    </source>
</evidence>
<dbReference type="InterPro" id="IPR018239">
    <property type="entry name" value="DNA_ligase_AS"/>
</dbReference>
<dbReference type="InterPro" id="IPR012340">
    <property type="entry name" value="NA-bd_OB-fold"/>
</dbReference>
<feature type="binding site" evidence="14">
    <location>
        <begin position="80"/>
        <end position="81"/>
    </location>
    <ligand>
        <name>NAD(+)</name>
        <dbReference type="ChEBI" id="CHEBI:57540"/>
    </ligand>
</feature>
<dbReference type="SMART" id="SM00292">
    <property type="entry name" value="BRCT"/>
    <property type="match status" value="1"/>
</dbReference>
<dbReference type="EMBL" id="UAWL01000006">
    <property type="protein sequence ID" value="SQB99092.1"/>
    <property type="molecule type" value="Genomic_DNA"/>
</dbReference>
<keyword evidence="8 14" id="KW-0862">Zinc</keyword>
<dbReference type="Proteomes" id="UP000250166">
    <property type="component" value="Unassembled WGS sequence"/>
</dbReference>
<dbReference type="InterPro" id="IPR013839">
    <property type="entry name" value="DNAligase_adenylation"/>
</dbReference>
<evidence type="ECO:0000256" key="14">
    <source>
        <dbReference type="HAMAP-Rule" id="MF_01588"/>
    </source>
</evidence>
<evidence type="ECO:0000256" key="15">
    <source>
        <dbReference type="RuleBase" id="RU000618"/>
    </source>
</evidence>
<dbReference type="Gene3D" id="3.40.50.10190">
    <property type="entry name" value="BRCT domain"/>
    <property type="match status" value="1"/>
</dbReference>
<dbReference type="Pfam" id="PF01653">
    <property type="entry name" value="DNA_ligase_aden"/>
    <property type="match status" value="1"/>
</dbReference>
<keyword evidence="7 14" id="KW-0227">DNA damage</keyword>
<keyword evidence="14" id="KW-0464">Manganese</keyword>
<dbReference type="InterPro" id="IPR013840">
    <property type="entry name" value="DNAligase_N"/>
</dbReference>
<evidence type="ECO:0000256" key="12">
    <source>
        <dbReference type="ARBA" id="ARBA00034005"/>
    </source>
</evidence>
<dbReference type="SUPFAM" id="SSF52113">
    <property type="entry name" value="BRCT domain"/>
    <property type="match status" value="1"/>
</dbReference>
<dbReference type="Gene3D" id="1.10.287.610">
    <property type="entry name" value="Helix hairpin bin"/>
    <property type="match status" value="1"/>
</dbReference>
<dbReference type="PANTHER" id="PTHR23389">
    <property type="entry name" value="CHROMOSOME TRANSMISSION FIDELITY FACTOR 18"/>
    <property type="match status" value="1"/>
</dbReference>
<feature type="binding site" evidence="14">
    <location>
        <position position="414"/>
    </location>
    <ligand>
        <name>Zn(2+)</name>
        <dbReference type="ChEBI" id="CHEBI:29105"/>
    </ligand>
</feature>
<evidence type="ECO:0000313" key="17">
    <source>
        <dbReference type="EMBL" id="SQB99092.1"/>
    </source>
</evidence>
<evidence type="ECO:0000256" key="7">
    <source>
        <dbReference type="ARBA" id="ARBA00022763"/>
    </source>
</evidence>
<dbReference type="SUPFAM" id="SSF56091">
    <property type="entry name" value="DNA ligase/mRNA capping enzyme, catalytic domain"/>
    <property type="match status" value="1"/>
</dbReference>
<dbReference type="GO" id="GO:0005829">
    <property type="term" value="C:cytosol"/>
    <property type="evidence" value="ECO:0007669"/>
    <property type="project" value="TreeGrafter"/>
</dbReference>
<dbReference type="CDD" id="cd17748">
    <property type="entry name" value="BRCT_DNA_ligase_like"/>
    <property type="match status" value="1"/>
</dbReference>
<dbReference type="GO" id="GO:0003911">
    <property type="term" value="F:DNA ligase (NAD+) activity"/>
    <property type="evidence" value="ECO:0007669"/>
    <property type="project" value="UniProtKB-UniRule"/>
</dbReference>
<dbReference type="InterPro" id="IPR036420">
    <property type="entry name" value="BRCT_dom_sf"/>
</dbReference>
<dbReference type="PROSITE" id="PS01055">
    <property type="entry name" value="DNA_LIGASE_N1"/>
    <property type="match status" value="1"/>
</dbReference>
<dbReference type="FunFam" id="2.40.50.140:FF:000012">
    <property type="entry name" value="DNA ligase"/>
    <property type="match status" value="1"/>
</dbReference>
<feature type="binding site" evidence="14">
    <location>
        <position position="401"/>
    </location>
    <ligand>
        <name>Zn(2+)</name>
        <dbReference type="ChEBI" id="CHEBI:29105"/>
    </ligand>
</feature>
<feature type="domain" description="BRCT" evidence="16">
    <location>
        <begin position="572"/>
        <end position="641"/>
    </location>
</feature>
<dbReference type="Gene3D" id="3.30.470.30">
    <property type="entry name" value="DNA ligase/mRNA capping enzyme"/>
    <property type="match status" value="1"/>
</dbReference>
<dbReference type="InterPro" id="IPR004150">
    <property type="entry name" value="NAD_DNA_ligase_OB"/>
</dbReference>
<dbReference type="InterPro" id="IPR010994">
    <property type="entry name" value="RuvA_2-like"/>
</dbReference>
<evidence type="ECO:0000259" key="16">
    <source>
        <dbReference type="PROSITE" id="PS50172"/>
    </source>
</evidence>